<evidence type="ECO:0000313" key="2">
    <source>
        <dbReference type="EMBL" id="MBA8823862.1"/>
    </source>
</evidence>
<dbReference type="Proteomes" id="UP000569329">
    <property type="component" value="Unassembled WGS sequence"/>
</dbReference>
<organism evidence="2 3">
    <name type="scientific">Halosaccharopolyspora lacisalsi</name>
    <dbReference type="NCBI Taxonomy" id="1000566"/>
    <lineage>
        <taxon>Bacteria</taxon>
        <taxon>Bacillati</taxon>
        <taxon>Actinomycetota</taxon>
        <taxon>Actinomycetes</taxon>
        <taxon>Pseudonocardiales</taxon>
        <taxon>Pseudonocardiaceae</taxon>
        <taxon>Halosaccharopolyspora</taxon>
    </lineage>
</organism>
<dbReference type="AlphaFoldDB" id="A0A839DPE4"/>
<feature type="region of interest" description="Disordered" evidence="1">
    <location>
        <begin position="210"/>
        <end position="240"/>
    </location>
</feature>
<sequence length="290" mass="31178">MSACSRTPGNRRPVGVRSGIRAVPCFVHAPQAAGWALHGVSEPAHRRGTCDEQAVSVRRIGGGTPPGVPGHPPVQRRDHGAGSPDVHCVPLTLSPAANVLWWCDEFARVVDQTDQIHIDDATPACQLTEPAAHAPGRAITGTTTGDHCGPARSPHVSPDIVAVILLQLHCHARRRGGEIAISPPSMSGRFKSGRGNVDVVTLILEETGRQRRRSAGRRSRVLRTRHTLRGGGRRGGESRRGRLLFRSRKRQILCRPEQCHTHESCCDGGLRGKRRVIVPKTGGDSIGSPS</sequence>
<name>A0A839DPE4_9PSEU</name>
<keyword evidence="3" id="KW-1185">Reference proteome</keyword>
<feature type="compositionally biased region" description="Basic residues" evidence="1">
    <location>
        <begin position="210"/>
        <end position="232"/>
    </location>
</feature>
<protein>
    <submittedName>
        <fullName evidence="2">Uncharacterized protein</fullName>
    </submittedName>
</protein>
<feature type="region of interest" description="Disordered" evidence="1">
    <location>
        <begin position="59"/>
        <end position="83"/>
    </location>
</feature>
<accession>A0A839DPE4</accession>
<evidence type="ECO:0000313" key="3">
    <source>
        <dbReference type="Proteomes" id="UP000569329"/>
    </source>
</evidence>
<proteinExistence type="predicted"/>
<comment type="caution">
    <text evidence="2">The sequence shown here is derived from an EMBL/GenBank/DDBJ whole genome shotgun (WGS) entry which is preliminary data.</text>
</comment>
<gene>
    <name evidence="2" type="ORF">FHX42_001191</name>
</gene>
<reference evidence="2 3" key="1">
    <citation type="submission" date="2020-07" db="EMBL/GenBank/DDBJ databases">
        <title>Sequencing the genomes of 1000 actinobacteria strains.</title>
        <authorList>
            <person name="Klenk H.-P."/>
        </authorList>
    </citation>
    <scope>NUCLEOTIDE SEQUENCE [LARGE SCALE GENOMIC DNA]</scope>
    <source>
        <strain evidence="2 3">DSM 45975</strain>
    </source>
</reference>
<evidence type="ECO:0000256" key="1">
    <source>
        <dbReference type="SAM" id="MobiDB-lite"/>
    </source>
</evidence>
<dbReference type="EMBL" id="JACGWZ010000001">
    <property type="protein sequence ID" value="MBA8823862.1"/>
    <property type="molecule type" value="Genomic_DNA"/>
</dbReference>